<keyword evidence="2" id="KW-0472">Membrane</keyword>
<evidence type="ECO:0000313" key="3">
    <source>
        <dbReference type="EMBL" id="MBB3023178.1"/>
    </source>
</evidence>
<feature type="transmembrane region" description="Helical" evidence="2">
    <location>
        <begin position="75"/>
        <end position="103"/>
    </location>
</feature>
<dbReference type="EMBL" id="JACHWP010000003">
    <property type="protein sequence ID" value="MBB3023178.1"/>
    <property type="molecule type" value="Genomic_DNA"/>
</dbReference>
<dbReference type="RefSeq" id="WP_183376136.1">
    <property type="nucleotide sequence ID" value="NZ_CBCSFZ010000006.1"/>
</dbReference>
<keyword evidence="4" id="KW-1185">Reference proteome</keyword>
<evidence type="ECO:0000256" key="1">
    <source>
        <dbReference type="SAM" id="MobiDB-lite"/>
    </source>
</evidence>
<dbReference type="Proteomes" id="UP000568050">
    <property type="component" value="Unassembled WGS sequence"/>
</dbReference>
<reference evidence="3 4" key="1">
    <citation type="submission" date="2020-08" db="EMBL/GenBank/DDBJ databases">
        <title>Sequencing the genomes of 1000 actinobacteria strains.</title>
        <authorList>
            <person name="Klenk H.-P."/>
        </authorList>
    </citation>
    <scope>NUCLEOTIDE SEQUENCE [LARGE SCALE GENOMIC DNA]</scope>
    <source>
        <strain evidence="3 4">DSM 23040</strain>
    </source>
</reference>
<comment type="caution">
    <text evidence="3">The sequence shown here is derived from an EMBL/GenBank/DDBJ whole genome shotgun (WGS) entry which is preliminary data.</text>
</comment>
<sequence length="190" mass="18703">MSSTPQFQPSQPSGNQPFGGQQFGMQPSNPNAGTVRILAIVMAALSLLGLLYQVISMISGFVSGAVSTDAASTDVTGASVASGLIGLLFGGISIVVFVLAIIVAIMGRGRTRTGAIICGALLPVNLIVSFVAGMIIGIIVASSASSGGGVALGIVALIGGLLVLLIKTVGTVAAIISAKSAHEAVRAGSL</sequence>
<feature type="region of interest" description="Disordered" evidence="1">
    <location>
        <begin position="1"/>
        <end position="25"/>
    </location>
</feature>
<proteinExistence type="predicted"/>
<evidence type="ECO:0000256" key="2">
    <source>
        <dbReference type="SAM" id="Phobius"/>
    </source>
</evidence>
<feature type="transmembrane region" description="Helical" evidence="2">
    <location>
        <begin position="115"/>
        <end position="144"/>
    </location>
</feature>
<feature type="transmembrane region" description="Helical" evidence="2">
    <location>
        <begin position="150"/>
        <end position="176"/>
    </location>
</feature>
<keyword evidence="2" id="KW-0812">Transmembrane</keyword>
<evidence type="ECO:0000313" key="4">
    <source>
        <dbReference type="Proteomes" id="UP000568050"/>
    </source>
</evidence>
<name>A0A839QU64_9MICO</name>
<keyword evidence="2" id="KW-1133">Transmembrane helix</keyword>
<accession>A0A839QU64</accession>
<feature type="transmembrane region" description="Helical" evidence="2">
    <location>
        <begin position="35"/>
        <end position="55"/>
    </location>
</feature>
<organism evidence="3 4">
    <name type="scientific">Helcobacillus massiliensis</name>
    <dbReference type="NCBI Taxonomy" id="521392"/>
    <lineage>
        <taxon>Bacteria</taxon>
        <taxon>Bacillati</taxon>
        <taxon>Actinomycetota</taxon>
        <taxon>Actinomycetes</taxon>
        <taxon>Micrococcales</taxon>
        <taxon>Dermabacteraceae</taxon>
        <taxon>Helcobacillus</taxon>
    </lineage>
</organism>
<protein>
    <submittedName>
        <fullName evidence="3">Uncharacterized protein</fullName>
    </submittedName>
</protein>
<dbReference type="AlphaFoldDB" id="A0A839QU64"/>
<gene>
    <name evidence="3" type="ORF">FHX50_001463</name>
</gene>